<accession>A0AAE8N815</accession>
<evidence type="ECO:0000313" key="9">
    <source>
        <dbReference type="Proteomes" id="UP001187682"/>
    </source>
</evidence>
<keyword evidence="5" id="KW-0560">Oxidoreductase</keyword>
<dbReference type="PANTHER" id="PTHR11530:SF11">
    <property type="entry name" value="D-ASPARTATE OXIDASE"/>
    <property type="match status" value="1"/>
</dbReference>
<gene>
    <name evidence="8" type="ORF">DNG_09928</name>
</gene>
<dbReference type="InterPro" id="IPR006076">
    <property type="entry name" value="FAD-dep_OxRdtase"/>
</dbReference>
<evidence type="ECO:0000313" key="8">
    <source>
        <dbReference type="EMBL" id="SPO07234.1"/>
    </source>
</evidence>
<evidence type="ECO:0000259" key="7">
    <source>
        <dbReference type="Pfam" id="PF01266"/>
    </source>
</evidence>
<dbReference type="Pfam" id="PF01266">
    <property type="entry name" value="DAO"/>
    <property type="match status" value="1"/>
</dbReference>
<proteinExistence type="inferred from homology"/>
<dbReference type="Gene3D" id="3.40.50.720">
    <property type="entry name" value="NAD(P)-binding Rossmann-like Domain"/>
    <property type="match status" value="1"/>
</dbReference>
<keyword evidence="9" id="KW-1185">Reference proteome</keyword>
<dbReference type="SUPFAM" id="SSF51971">
    <property type="entry name" value="Nucleotide-binding domain"/>
    <property type="match status" value="1"/>
</dbReference>
<protein>
    <submittedName>
        <fullName evidence="8">Related to D-amino acid oxidase</fullName>
    </submittedName>
</protein>
<dbReference type="GO" id="GO:0019478">
    <property type="term" value="P:D-amino acid catabolic process"/>
    <property type="evidence" value="ECO:0007669"/>
    <property type="project" value="TreeGrafter"/>
</dbReference>
<sequence>MTKITILGAGITGLVIAASLPRHYDITIIAKNLPGDPDSQEWASPWAGATWLGMLNSSEADQEIQLKSLAYWWSLARRHPESSVRRLQLVDVVDSVRPEDMWYSNRVPGYRPLTKGELPGDAPWGATFGSIVITPKYFLPWMRERLEKTGVKFVRGTVTSLKELAGMGHHVLINATGTGSKYLTDVQDDKVLEVRGQTVLVKSSYPKCWMRRGQDYTYHIPRGDGTAILGGIKEYGSTSTEVDDATRADIFRRVHEGLPDVFPSADPKDFEVVTDIVGIRPQRDGGVRLEKEVLGGQRVIHAYGVEAGGYLFSWGLGEKVARMVDEFESEAPVAEFPVASKL</sequence>
<comment type="caution">
    <text evidence="8">The sequence shown here is derived from an EMBL/GenBank/DDBJ whole genome shotgun (WGS) entry which is preliminary data.</text>
</comment>
<evidence type="ECO:0000256" key="4">
    <source>
        <dbReference type="ARBA" id="ARBA00022827"/>
    </source>
</evidence>
<evidence type="ECO:0000256" key="3">
    <source>
        <dbReference type="ARBA" id="ARBA00022630"/>
    </source>
</evidence>
<evidence type="ECO:0000256" key="1">
    <source>
        <dbReference type="ARBA" id="ARBA00001974"/>
    </source>
</evidence>
<dbReference type="PIRSF" id="PIRSF000189">
    <property type="entry name" value="D-aa_oxidase"/>
    <property type="match status" value="1"/>
</dbReference>
<feature type="domain" description="FAD dependent oxidoreductase" evidence="7">
    <location>
        <begin position="4"/>
        <end position="322"/>
    </location>
</feature>
<feature type="binding site" evidence="6">
    <location>
        <position position="176"/>
    </location>
    <ligand>
        <name>FAD</name>
        <dbReference type="ChEBI" id="CHEBI:57692"/>
    </ligand>
</feature>
<dbReference type="GO" id="GO:0005737">
    <property type="term" value="C:cytoplasm"/>
    <property type="evidence" value="ECO:0007669"/>
    <property type="project" value="TreeGrafter"/>
</dbReference>
<keyword evidence="4 6" id="KW-0274">FAD</keyword>
<feature type="binding site" evidence="6">
    <location>
        <position position="158"/>
    </location>
    <ligand>
        <name>FAD</name>
        <dbReference type="ChEBI" id="CHEBI:57692"/>
    </ligand>
</feature>
<dbReference type="Gene3D" id="3.30.9.10">
    <property type="entry name" value="D-Amino Acid Oxidase, subunit A, domain 2"/>
    <property type="match status" value="1"/>
</dbReference>
<feature type="binding site" evidence="6">
    <location>
        <position position="280"/>
    </location>
    <ligand>
        <name>D-dopa</name>
        <dbReference type="ChEBI" id="CHEBI:149689"/>
    </ligand>
</feature>
<reference evidence="8" key="1">
    <citation type="submission" date="2018-03" db="EMBL/GenBank/DDBJ databases">
        <authorList>
            <person name="Guldener U."/>
        </authorList>
    </citation>
    <scope>NUCLEOTIDE SEQUENCE</scope>
</reference>
<dbReference type="PANTHER" id="PTHR11530">
    <property type="entry name" value="D-AMINO ACID OXIDASE"/>
    <property type="match status" value="1"/>
</dbReference>
<dbReference type="Proteomes" id="UP001187682">
    <property type="component" value="Unassembled WGS sequence"/>
</dbReference>
<evidence type="ECO:0000256" key="6">
    <source>
        <dbReference type="PIRSR" id="PIRSR000189-1"/>
    </source>
</evidence>
<dbReference type="AlphaFoldDB" id="A0AAE8N815"/>
<comment type="cofactor">
    <cofactor evidence="1 6">
        <name>FAD</name>
        <dbReference type="ChEBI" id="CHEBI:57692"/>
    </cofactor>
</comment>
<keyword evidence="3" id="KW-0285">Flavoprotein</keyword>
<dbReference type="SUPFAM" id="SSF54373">
    <property type="entry name" value="FAD-linked reductases, C-terminal domain"/>
    <property type="match status" value="1"/>
</dbReference>
<organism evidence="8 9">
    <name type="scientific">Cephalotrichum gorgonifer</name>
    <dbReference type="NCBI Taxonomy" id="2041049"/>
    <lineage>
        <taxon>Eukaryota</taxon>
        <taxon>Fungi</taxon>
        <taxon>Dikarya</taxon>
        <taxon>Ascomycota</taxon>
        <taxon>Pezizomycotina</taxon>
        <taxon>Sordariomycetes</taxon>
        <taxon>Hypocreomycetidae</taxon>
        <taxon>Microascales</taxon>
        <taxon>Microascaceae</taxon>
        <taxon>Cephalotrichum</taxon>
    </lineage>
</organism>
<comment type="similarity">
    <text evidence="2">Belongs to the DAMOX/DASOX family.</text>
</comment>
<dbReference type="InterPro" id="IPR023209">
    <property type="entry name" value="DAO"/>
</dbReference>
<evidence type="ECO:0000256" key="5">
    <source>
        <dbReference type="ARBA" id="ARBA00023002"/>
    </source>
</evidence>
<dbReference type="GO" id="GO:0071949">
    <property type="term" value="F:FAD binding"/>
    <property type="evidence" value="ECO:0007669"/>
    <property type="project" value="InterPro"/>
</dbReference>
<dbReference type="GO" id="GO:0003884">
    <property type="term" value="F:D-amino-acid oxidase activity"/>
    <property type="evidence" value="ECO:0007669"/>
    <property type="project" value="InterPro"/>
</dbReference>
<name>A0AAE8N815_9PEZI</name>
<dbReference type="EMBL" id="ONZQ02000019">
    <property type="protein sequence ID" value="SPO07234.1"/>
    <property type="molecule type" value="Genomic_DNA"/>
</dbReference>
<evidence type="ECO:0000256" key="2">
    <source>
        <dbReference type="ARBA" id="ARBA00006730"/>
    </source>
</evidence>